<name>A0A343RF59_BOKAL</name>
<dbReference type="InterPro" id="IPR003917">
    <property type="entry name" value="NADH_UbQ_OxRdtase_chain2"/>
</dbReference>
<feature type="transmembrane region" description="Helical" evidence="17">
    <location>
        <begin position="123"/>
        <end position="146"/>
    </location>
</feature>
<evidence type="ECO:0000256" key="13">
    <source>
        <dbReference type="ARBA" id="ARBA00023075"/>
    </source>
</evidence>
<dbReference type="InterPro" id="IPR050175">
    <property type="entry name" value="Complex_I_Subunit_2"/>
</dbReference>
<geneLocation type="mitochondrion" evidence="19"/>
<dbReference type="PANTHER" id="PTHR46552:SF1">
    <property type="entry name" value="NADH-UBIQUINONE OXIDOREDUCTASE CHAIN 2"/>
    <property type="match status" value="1"/>
</dbReference>
<feature type="transmembrane region" description="Helical" evidence="17">
    <location>
        <begin position="57"/>
        <end position="76"/>
    </location>
</feature>
<dbReference type="Pfam" id="PF00361">
    <property type="entry name" value="Proton_antipo_M"/>
    <property type="match status" value="1"/>
</dbReference>
<evidence type="ECO:0000256" key="8">
    <source>
        <dbReference type="ARBA" id="ARBA00022792"/>
    </source>
</evidence>
<dbReference type="EC" id="7.1.1.2" evidence="3 17"/>
<evidence type="ECO:0000256" key="1">
    <source>
        <dbReference type="ARBA" id="ARBA00004448"/>
    </source>
</evidence>
<evidence type="ECO:0000256" key="4">
    <source>
        <dbReference type="ARBA" id="ARBA00021008"/>
    </source>
</evidence>
<keyword evidence="14 17" id="KW-0496">Mitochondrion</keyword>
<dbReference type="InterPro" id="IPR001750">
    <property type="entry name" value="ND/Mrp_TM"/>
</dbReference>
<evidence type="ECO:0000313" key="19">
    <source>
        <dbReference type="EMBL" id="ATY40976.1"/>
    </source>
</evidence>
<evidence type="ECO:0000256" key="2">
    <source>
        <dbReference type="ARBA" id="ARBA00007012"/>
    </source>
</evidence>
<feature type="transmembrane region" description="Helical" evidence="17">
    <location>
        <begin position="179"/>
        <end position="197"/>
    </location>
</feature>
<reference evidence="19" key="1">
    <citation type="journal article" date="2017" name="Mitochondrial DNA Part B Resour">
        <title>Complete mitochondrial genome sequence of the high-altitude Brazilian tree frog Bokermannohyla alvarengai (Anura, Hylidae).</title>
        <authorList>
            <person name="Lima N.G.S."/>
            <person name="Carmo A.O."/>
            <person name="Martins A.P.V."/>
            <person name="Souza R.C.C."/>
            <person name="Kalapothakis E."/>
            <person name="Eterovick P.C."/>
        </authorList>
    </citation>
    <scope>NUCLEOTIDE SEQUENCE</scope>
</reference>
<dbReference type="RefSeq" id="YP_009446488.1">
    <property type="nucleotide sequence ID" value="NC_036493.1"/>
</dbReference>
<keyword evidence="12 17" id="KW-0520">NAD</keyword>
<evidence type="ECO:0000256" key="10">
    <source>
        <dbReference type="ARBA" id="ARBA00022982"/>
    </source>
</evidence>
<dbReference type="GO" id="GO:0005743">
    <property type="term" value="C:mitochondrial inner membrane"/>
    <property type="evidence" value="ECO:0007669"/>
    <property type="project" value="UniProtKB-SubCell"/>
</dbReference>
<evidence type="ECO:0000256" key="7">
    <source>
        <dbReference type="ARBA" id="ARBA00022692"/>
    </source>
</evidence>
<feature type="transmembrane region" description="Helical" evidence="17">
    <location>
        <begin position="238"/>
        <end position="258"/>
    </location>
</feature>
<comment type="similarity">
    <text evidence="2 17">Belongs to the complex I subunit 2 family.</text>
</comment>
<evidence type="ECO:0000256" key="15">
    <source>
        <dbReference type="ARBA" id="ARBA00023136"/>
    </source>
</evidence>
<keyword evidence="11 17" id="KW-1133">Transmembrane helix</keyword>
<keyword evidence="6 17" id="KW-0679">Respiratory chain</keyword>
<dbReference type="EMBL" id="KY829114">
    <property type="protein sequence ID" value="ATY40976.1"/>
    <property type="molecule type" value="Genomic_DNA"/>
</dbReference>
<dbReference type="PRINTS" id="PR01436">
    <property type="entry name" value="NADHDHGNASE2"/>
</dbReference>
<dbReference type="AlphaFoldDB" id="A0A343RF59"/>
<dbReference type="GeneID" id="35200429"/>
<dbReference type="GO" id="GO:0006120">
    <property type="term" value="P:mitochondrial electron transport, NADH to ubiquinone"/>
    <property type="evidence" value="ECO:0007669"/>
    <property type="project" value="InterPro"/>
</dbReference>
<evidence type="ECO:0000256" key="17">
    <source>
        <dbReference type="RuleBase" id="RU003403"/>
    </source>
</evidence>
<keyword evidence="15 17" id="KW-0472">Membrane</keyword>
<evidence type="ECO:0000256" key="5">
    <source>
        <dbReference type="ARBA" id="ARBA00022448"/>
    </source>
</evidence>
<organism evidence="19">
    <name type="scientific">Bokermannohyla alvarengai</name>
    <name type="common">Santa Barbara treefrog</name>
    <name type="synonym">Hyla alvarengai</name>
    <dbReference type="NCBI Taxonomy" id="1513809"/>
    <lineage>
        <taxon>Eukaryota</taxon>
        <taxon>Metazoa</taxon>
        <taxon>Chordata</taxon>
        <taxon>Craniata</taxon>
        <taxon>Vertebrata</taxon>
        <taxon>Euteleostomi</taxon>
        <taxon>Amphibia</taxon>
        <taxon>Batrachia</taxon>
        <taxon>Anura</taxon>
        <taxon>Neobatrachia</taxon>
        <taxon>Hyloidea</taxon>
        <taxon>Hylidae</taxon>
        <taxon>Hylinae</taxon>
        <taxon>Cophomantini</taxon>
        <taxon>Bokermannohyla</taxon>
    </lineage>
</organism>
<evidence type="ECO:0000256" key="16">
    <source>
        <dbReference type="ARBA" id="ARBA00049551"/>
    </source>
</evidence>
<evidence type="ECO:0000256" key="9">
    <source>
        <dbReference type="ARBA" id="ARBA00022967"/>
    </source>
</evidence>
<sequence>MTHIALSIITSGLAIGTIITMTSHHWILAWMGLEINTLAIIPLIIKNHHPRAVEAATKYFFTQCAASALILFSNVLNSWLTGQWAVSIDTYNSTQATFLAVAIAMKLGIAPFHLWFCEVLQGVPYGTGVILATWQKLAPLALLIKIAPYTNLNLMVTLGVISMVVGGWGGINQTQIRKILAFSSTAHLGWVLVILKFSTTYAMLNFGIYLLLTLTLFFTFMVLASTHMSQLAMAWSKVPSVAALALMVLLSLAGLPPTTGFLPKLLISAELIKQGMPLLTLTILMSTLLSFFFYLRLVYVVAINAPANSPTSTPKWMYKKKNILALPLMASLLLFPLAPLVVSLFNAI</sequence>
<gene>
    <name evidence="19" type="primary">ND2</name>
</gene>
<comment type="subcellular location">
    <subcellularLocation>
        <location evidence="1 17">Mitochondrion inner membrane</location>
        <topology evidence="1 17">Multi-pass membrane protein</topology>
    </subcellularLocation>
</comment>
<comment type="catalytic activity">
    <reaction evidence="16 17">
        <text>a ubiquinone + NADH + 5 H(+)(in) = a ubiquinol + NAD(+) + 4 H(+)(out)</text>
        <dbReference type="Rhea" id="RHEA:29091"/>
        <dbReference type="Rhea" id="RHEA-COMP:9565"/>
        <dbReference type="Rhea" id="RHEA-COMP:9566"/>
        <dbReference type="ChEBI" id="CHEBI:15378"/>
        <dbReference type="ChEBI" id="CHEBI:16389"/>
        <dbReference type="ChEBI" id="CHEBI:17976"/>
        <dbReference type="ChEBI" id="CHEBI:57540"/>
        <dbReference type="ChEBI" id="CHEBI:57945"/>
        <dbReference type="EC" id="7.1.1.2"/>
    </reaction>
</comment>
<dbReference type="GO" id="GO:0008137">
    <property type="term" value="F:NADH dehydrogenase (ubiquinone) activity"/>
    <property type="evidence" value="ECO:0007669"/>
    <property type="project" value="UniProtKB-EC"/>
</dbReference>
<feature type="transmembrane region" description="Helical" evidence="17">
    <location>
        <begin position="203"/>
        <end position="226"/>
    </location>
</feature>
<dbReference type="PANTHER" id="PTHR46552">
    <property type="entry name" value="NADH-UBIQUINONE OXIDOREDUCTASE CHAIN 2"/>
    <property type="match status" value="1"/>
</dbReference>
<keyword evidence="7 17" id="KW-0812">Transmembrane</keyword>
<feature type="domain" description="NADH:quinone oxidoreductase/Mrp antiporter transmembrane" evidence="18">
    <location>
        <begin position="23"/>
        <end position="289"/>
    </location>
</feature>
<feature type="transmembrane region" description="Helical" evidence="17">
    <location>
        <begin position="26"/>
        <end position="45"/>
    </location>
</feature>
<keyword evidence="13 17" id="KW-0830">Ubiquinone</keyword>
<evidence type="ECO:0000256" key="3">
    <source>
        <dbReference type="ARBA" id="ARBA00012944"/>
    </source>
</evidence>
<dbReference type="CTD" id="4536"/>
<keyword evidence="9 17" id="KW-1278">Translocase</keyword>
<keyword evidence="10 17" id="KW-0249">Electron transport</keyword>
<feature type="transmembrane region" description="Helical" evidence="17">
    <location>
        <begin position="152"/>
        <end position="172"/>
    </location>
</feature>
<protein>
    <recommendedName>
        <fullName evidence="4 17">NADH-ubiquinone oxidoreductase chain 2</fullName>
        <ecNumber evidence="3 17">7.1.1.2</ecNumber>
    </recommendedName>
</protein>
<keyword evidence="8 17" id="KW-0999">Mitochondrion inner membrane</keyword>
<keyword evidence="5" id="KW-0813">Transport</keyword>
<feature type="transmembrane region" description="Helical" evidence="17">
    <location>
        <begin position="96"/>
        <end position="116"/>
    </location>
</feature>
<evidence type="ECO:0000259" key="18">
    <source>
        <dbReference type="Pfam" id="PF00361"/>
    </source>
</evidence>
<accession>A0A343RF59</accession>
<evidence type="ECO:0000256" key="12">
    <source>
        <dbReference type="ARBA" id="ARBA00023027"/>
    </source>
</evidence>
<feature type="transmembrane region" description="Helical" evidence="17">
    <location>
        <begin position="278"/>
        <end position="302"/>
    </location>
</feature>
<evidence type="ECO:0000256" key="11">
    <source>
        <dbReference type="ARBA" id="ARBA00022989"/>
    </source>
</evidence>
<comment type="function">
    <text evidence="17">Core subunit of the mitochondrial membrane respiratory chain NADH dehydrogenase (Complex I) which catalyzes electron transfer from NADH through the respiratory chain, using ubiquinone as an electron acceptor. Essential for the catalytic activity and assembly of complex I.</text>
</comment>
<evidence type="ECO:0000256" key="6">
    <source>
        <dbReference type="ARBA" id="ARBA00022660"/>
    </source>
</evidence>
<evidence type="ECO:0000256" key="14">
    <source>
        <dbReference type="ARBA" id="ARBA00023128"/>
    </source>
</evidence>
<feature type="transmembrane region" description="Helical" evidence="17">
    <location>
        <begin position="323"/>
        <end position="345"/>
    </location>
</feature>
<proteinExistence type="inferred from homology"/>